<evidence type="ECO:0000256" key="2">
    <source>
        <dbReference type="ARBA" id="ARBA00022448"/>
    </source>
</evidence>
<evidence type="ECO:0000313" key="6">
    <source>
        <dbReference type="EMBL" id="SEF86545.1"/>
    </source>
</evidence>
<evidence type="ECO:0000313" key="7">
    <source>
        <dbReference type="Proteomes" id="UP000242850"/>
    </source>
</evidence>
<dbReference type="EMBL" id="FNUK01000014">
    <property type="protein sequence ID" value="SEF86545.1"/>
    <property type="molecule type" value="Genomic_DNA"/>
</dbReference>
<organism evidence="6 7">
    <name type="scientific">Caloramator fervidus</name>
    <dbReference type="NCBI Taxonomy" id="29344"/>
    <lineage>
        <taxon>Bacteria</taxon>
        <taxon>Bacillati</taxon>
        <taxon>Bacillota</taxon>
        <taxon>Clostridia</taxon>
        <taxon>Eubacteriales</taxon>
        <taxon>Clostridiaceae</taxon>
        <taxon>Caloramator</taxon>
    </lineage>
</organism>
<accession>A0A1H5VGR2</accession>
<evidence type="ECO:0000256" key="1">
    <source>
        <dbReference type="ARBA" id="ARBA00004202"/>
    </source>
</evidence>
<name>A0A1H5VGR2_9CLOT</name>
<dbReference type="CDD" id="cd03225">
    <property type="entry name" value="ABC_cobalt_CbiO_domain1"/>
    <property type="match status" value="1"/>
</dbReference>
<dbReference type="GO" id="GO:0005524">
    <property type="term" value="F:ATP binding"/>
    <property type="evidence" value="ECO:0007669"/>
    <property type="project" value="UniProtKB-KW"/>
</dbReference>
<feature type="domain" description="ABC transporter" evidence="5">
    <location>
        <begin position="2"/>
        <end position="208"/>
    </location>
</feature>
<dbReference type="InterPro" id="IPR003593">
    <property type="entry name" value="AAA+_ATPase"/>
</dbReference>
<dbReference type="InterPro" id="IPR017871">
    <property type="entry name" value="ABC_transporter-like_CS"/>
</dbReference>
<dbReference type="Proteomes" id="UP000242850">
    <property type="component" value="Unassembled WGS sequence"/>
</dbReference>
<keyword evidence="3" id="KW-0547">Nucleotide-binding</keyword>
<dbReference type="GO" id="GO:0022857">
    <property type="term" value="F:transmembrane transporter activity"/>
    <property type="evidence" value="ECO:0007669"/>
    <property type="project" value="UniProtKB-ARBA"/>
</dbReference>
<evidence type="ECO:0000259" key="5">
    <source>
        <dbReference type="PROSITE" id="PS50893"/>
    </source>
</evidence>
<dbReference type="PANTHER" id="PTHR43423:SF1">
    <property type="entry name" value="ABC TRANSPORTER I FAMILY MEMBER 17"/>
    <property type="match status" value="1"/>
</dbReference>
<dbReference type="PANTHER" id="PTHR43423">
    <property type="entry name" value="ABC TRANSPORTER I FAMILY MEMBER 17"/>
    <property type="match status" value="1"/>
</dbReference>
<keyword evidence="7" id="KW-1185">Reference proteome</keyword>
<dbReference type="PROSITE" id="PS00211">
    <property type="entry name" value="ABC_TRANSPORTER_1"/>
    <property type="match status" value="1"/>
</dbReference>
<protein>
    <submittedName>
        <fullName evidence="6">Putative ABC transport system ATP-binding protein</fullName>
    </submittedName>
</protein>
<dbReference type="SMART" id="SM00382">
    <property type="entry name" value="AAA"/>
    <property type="match status" value="1"/>
</dbReference>
<evidence type="ECO:0000256" key="4">
    <source>
        <dbReference type="ARBA" id="ARBA00022840"/>
    </source>
</evidence>
<proteinExistence type="predicted"/>
<dbReference type="GO" id="GO:0005886">
    <property type="term" value="C:plasma membrane"/>
    <property type="evidence" value="ECO:0007669"/>
    <property type="project" value="UniProtKB-SubCell"/>
</dbReference>
<dbReference type="GO" id="GO:0016887">
    <property type="term" value="F:ATP hydrolysis activity"/>
    <property type="evidence" value="ECO:0007669"/>
    <property type="project" value="InterPro"/>
</dbReference>
<dbReference type="InterPro" id="IPR027417">
    <property type="entry name" value="P-loop_NTPase"/>
</dbReference>
<sequence>MFKLTNVKYKNILNIDYLEIEKNKITCIIGESGSGKTTLVRLLNKMISYDQGEIYFKERSLKDWDSIELRRKVSMLSQNPVMFKGNIRDNLLIGLKFSQRPLVEDEVLKEILNIVKLDKDLDENIYNLSGGEKQRVALGRILLLPSYVYILDEPTSALDEKTEDEVIKAIIDYVKKNNRNLIMVTHSKKIAINYGERVIEVSKGKIKE</sequence>
<reference evidence="7" key="1">
    <citation type="submission" date="2016-10" db="EMBL/GenBank/DDBJ databases">
        <authorList>
            <person name="Varghese N."/>
            <person name="Submissions S."/>
        </authorList>
    </citation>
    <scope>NUCLEOTIDE SEQUENCE [LARGE SCALE GENOMIC DNA]</scope>
    <source>
        <strain evidence="7">DSM 5463</strain>
    </source>
</reference>
<dbReference type="OrthoDB" id="9785080at2"/>
<gene>
    <name evidence="6" type="ORF">SAMN05660865_01201</name>
</gene>
<dbReference type="Pfam" id="PF00005">
    <property type="entry name" value="ABC_tran"/>
    <property type="match status" value="1"/>
</dbReference>
<dbReference type="PROSITE" id="PS50893">
    <property type="entry name" value="ABC_TRANSPORTER_2"/>
    <property type="match status" value="1"/>
</dbReference>
<dbReference type="InterPro" id="IPR003439">
    <property type="entry name" value="ABC_transporter-like_ATP-bd"/>
</dbReference>
<dbReference type="RefSeq" id="WP_103896155.1">
    <property type="nucleotide sequence ID" value="NZ_FNUK01000014.1"/>
</dbReference>
<keyword evidence="4 6" id="KW-0067">ATP-binding</keyword>
<dbReference type="AlphaFoldDB" id="A0A1H5VGR2"/>
<evidence type="ECO:0000256" key="3">
    <source>
        <dbReference type="ARBA" id="ARBA00022741"/>
    </source>
</evidence>
<keyword evidence="2" id="KW-0813">Transport</keyword>
<comment type="subcellular location">
    <subcellularLocation>
        <location evidence="1">Cell membrane</location>
        <topology evidence="1">Peripheral membrane protein</topology>
    </subcellularLocation>
</comment>
<dbReference type="SUPFAM" id="SSF52540">
    <property type="entry name" value="P-loop containing nucleoside triphosphate hydrolases"/>
    <property type="match status" value="1"/>
</dbReference>
<dbReference type="Gene3D" id="3.40.50.300">
    <property type="entry name" value="P-loop containing nucleotide triphosphate hydrolases"/>
    <property type="match status" value="1"/>
</dbReference>
<dbReference type="InterPro" id="IPR015856">
    <property type="entry name" value="ABC_transpr_CbiO/EcfA_su"/>
</dbReference>